<dbReference type="PANTHER" id="PTHR43976:SF16">
    <property type="entry name" value="SHORT-CHAIN DEHYDROGENASE_REDUCTASE FAMILY PROTEIN"/>
    <property type="match status" value="1"/>
</dbReference>
<keyword evidence="2" id="KW-0560">Oxidoreductase</keyword>
<dbReference type="Gene3D" id="3.40.50.720">
    <property type="entry name" value="NAD(P)-binding Rossmann-like Domain"/>
    <property type="match status" value="1"/>
</dbReference>
<dbReference type="RefSeq" id="XP_012180960.1">
    <property type="nucleotide sequence ID" value="XM_012325570.1"/>
</dbReference>
<gene>
    <name evidence="3" type="ORF">FIBRA_03741</name>
</gene>
<accession>J4HW56</accession>
<evidence type="ECO:0008006" key="5">
    <source>
        <dbReference type="Google" id="ProtNLM"/>
    </source>
</evidence>
<organism evidence="3 4">
    <name type="scientific">Fibroporia radiculosa</name>
    <dbReference type="NCBI Taxonomy" id="599839"/>
    <lineage>
        <taxon>Eukaryota</taxon>
        <taxon>Fungi</taxon>
        <taxon>Dikarya</taxon>
        <taxon>Basidiomycota</taxon>
        <taxon>Agaricomycotina</taxon>
        <taxon>Agaricomycetes</taxon>
        <taxon>Polyporales</taxon>
        <taxon>Fibroporiaceae</taxon>
        <taxon>Fibroporia</taxon>
    </lineage>
</organism>
<keyword evidence="4" id="KW-1185">Reference proteome</keyword>
<dbReference type="SUPFAM" id="SSF51735">
    <property type="entry name" value="NAD(P)-binding Rossmann-fold domains"/>
    <property type="match status" value="1"/>
</dbReference>
<dbReference type="PANTHER" id="PTHR43976">
    <property type="entry name" value="SHORT CHAIN DEHYDROGENASE"/>
    <property type="match status" value="1"/>
</dbReference>
<dbReference type="GO" id="GO:0016491">
    <property type="term" value="F:oxidoreductase activity"/>
    <property type="evidence" value="ECO:0007669"/>
    <property type="project" value="UniProtKB-KW"/>
</dbReference>
<name>J4HW56_9APHY</name>
<dbReference type="OrthoDB" id="1274115at2759"/>
<dbReference type="InterPro" id="IPR036291">
    <property type="entry name" value="NAD(P)-bd_dom_sf"/>
</dbReference>
<dbReference type="PRINTS" id="PR00081">
    <property type="entry name" value="GDHRDH"/>
</dbReference>
<reference evidence="3 4" key="1">
    <citation type="journal article" date="2012" name="Appl. Environ. Microbiol.">
        <title>Short-read sequencing for genomic analysis of the brown rot fungus Fibroporia radiculosa.</title>
        <authorList>
            <person name="Tang J.D."/>
            <person name="Perkins A.D."/>
            <person name="Sonstegard T.S."/>
            <person name="Schroeder S.G."/>
            <person name="Burgess S.C."/>
            <person name="Diehl S.V."/>
        </authorList>
    </citation>
    <scope>NUCLEOTIDE SEQUENCE [LARGE SCALE GENOMIC DNA]</scope>
    <source>
        <strain evidence="3 4">TFFH 294</strain>
    </source>
</reference>
<evidence type="ECO:0000313" key="4">
    <source>
        <dbReference type="Proteomes" id="UP000006352"/>
    </source>
</evidence>
<dbReference type="InterPro" id="IPR002347">
    <property type="entry name" value="SDR_fam"/>
</dbReference>
<dbReference type="InterPro" id="IPR051911">
    <property type="entry name" value="SDR_oxidoreductase"/>
</dbReference>
<dbReference type="AlphaFoldDB" id="J4HW56"/>
<evidence type="ECO:0000256" key="1">
    <source>
        <dbReference type="ARBA" id="ARBA00006484"/>
    </source>
</evidence>
<dbReference type="GeneID" id="24096588"/>
<sequence>MPIDSQRKVWMVTGTSTGFGKRLVSQVLSRGDYVIATVRKPEDFKVNVTESDRARLQVLALDLNDPQESIQGKVDGALAKWGRIDVLVNNAGSAPKALLEEGGAAFSDTHLSTNITGTINVTNAVLPNMRDRRSGMVVFLGSRSVWNAEIPLTAHYIISKAAQHVLGETYASELKSFGVRVLIFCPGGFRTENIHTRPLVVHNRIAAYDTFRDEAMVDFNERWRNAPGDPEKAMKVLVDAINGEGKAKGRELPLYLLLGNPTYDAARAYCEKLSQTMASWEDVTKDLDLEE</sequence>
<comment type="similarity">
    <text evidence="1">Belongs to the short-chain dehydrogenases/reductases (SDR) family.</text>
</comment>
<proteinExistence type="inferred from homology"/>
<protein>
    <recommendedName>
        <fullName evidence="5">NAD-P-binding protein</fullName>
    </recommendedName>
</protein>
<dbReference type="InParanoid" id="J4HW56"/>
<dbReference type="STRING" id="599839.J4HW56"/>
<dbReference type="HOGENOM" id="CLU_010194_2_9_1"/>
<evidence type="ECO:0000256" key="2">
    <source>
        <dbReference type="ARBA" id="ARBA00023002"/>
    </source>
</evidence>
<dbReference type="Pfam" id="PF00106">
    <property type="entry name" value="adh_short"/>
    <property type="match status" value="1"/>
</dbReference>
<dbReference type="EMBL" id="HE797045">
    <property type="protein sequence ID" value="CCM01677.1"/>
    <property type="molecule type" value="Genomic_DNA"/>
</dbReference>
<dbReference type="Proteomes" id="UP000006352">
    <property type="component" value="Unassembled WGS sequence"/>
</dbReference>
<evidence type="ECO:0000313" key="3">
    <source>
        <dbReference type="EMBL" id="CCM01677.1"/>
    </source>
</evidence>